<dbReference type="EC" id="2.7.7.108" evidence="5"/>
<dbReference type="InterPro" id="IPR036597">
    <property type="entry name" value="Fido-like_dom_sf"/>
</dbReference>
<dbReference type="EMBL" id="CP019632">
    <property type="protein sequence ID" value="AQQ08161.1"/>
    <property type="molecule type" value="Genomic_DNA"/>
</dbReference>
<feature type="domain" description="Fido" evidence="10">
    <location>
        <begin position="61"/>
        <end position="211"/>
    </location>
</feature>
<feature type="coiled-coil region" evidence="8">
    <location>
        <begin position="305"/>
        <end position="362"/>
    </location>
</feature>
<dbReference type="Pfam" id="PF02661">
    <property type="entry name" value="Fic"/>
    <property type="match status" value="1"/>
</dbReference>
<accession>A0ABM6IC87</accession>
<evidence type="ECO:0000256" key="7">
    <source>
        <dbReference type="ARBA" id="ARBA00048696"/>
    </source>
</evidence>
<gene>
    <name evidence="11" type="ORF">B0E33_30530</name>
</gene>
<geneLocation type="plasmid" evidence="11 12">
    <name>unnamed2</name>
</geneLocation>
<protein>
    <recommendedName>
        <fullName evidence="5">protein adenylyltransferase</fullName>
        <ecNumber evidence="5">2.7.7.108</ecNumber>
    </recommendedName>
</protein>
<dbReference type="PANTHER" id="PTHR39560">
    <property type="entry name" value="PROTEIN ADENYLYLTRANSFERASE FIC-RELATED"/>
    <property type="match status" value="1"/>
</dbReference>
<dbReference type="Proteomes" id="UP000188174">
    <property type="component" value="Plasmid unnamed2"/>
</dbReference>
<evidence type="ECO:0000313" key="11">
    <source>
        <dbReference type="EMBL" id="AQQ08161.1"/>
    </source>
</evidence>
<evidence type="ECO:0000256" key="1">
    <source>
        <dbReference type="ARBA" id="ARBA00022679"/>
    </source>
</evidence>
<evidence type="ECO:0000256" key="4">
    <source>
        <dbReference type="ARBA" id="ARBA00022840"/>
    </source>
</evidence>
<feature type="region of interest" description="Disordered" evidence="9">
    <location>
        <begin position="547"/>
        <end position="572"/>
    </location>
</feature>
<dbReference type="InterPro" id="IPR041533">
    <property type="entry name" value="Bep_BID"/>
</dbReference>
<name>A0ABM6IC87_9HYPH</name>
<sequence length="572" mass="63301">MSNEQKGSYTYPDVPGDPERSGVLRNKLNLRTRSDLTTAEYALTTSRMAEVVQGRGPSGNFDAAHLKAIHRFIFQDVYEWAGHTRNECPVIDGERVEPIGVISKGGTSFLHGSRLELGLNEALKPIQDQSVMKSATPEEFARRAALALSELNYVHPFREGNGRAQEAFITMLGQHYGREVDLSVITKARMIETSIETTHDPKSPLMQHLLEDSLNPNRREAIRGALSDLERLGENPFDHNVRASRPGETLTGQILGHSDRVASLLTEKGIVALDRADLPVRLPAGDAEITITVQSDFSILGQPPAQNAERVLSSTKERLESLVYEAAGVMVPEKVLSPEVTREELQDRLAVSKAAIKSTESLERHLKVVFADPQKVINRVKDAAELGKLGDASLAYELKDGPEKFGKLAGRGGITSSREERLARRNALAGTVNLRAIVETHINVVHGIRKTMAQERRAVVDQARVEVSAPSQSLMKAIQETMPLTEAHKAELRQVMATLEKRFGTDLREIRAHMKPERHAELSQKHGLDPKQIERVKSTLKVLDKGQVRVRQEARKLEQAKSAERGKGGPVR</sequence>
<evidence type="ECO:0000256" key="9">
    <source>
        <dbReference type="SAM" id="MobiDB-lite"/>
    </source>
</evidence>
<evidence type="ECO:0000256" key="8">
    <source>
        <dbReference type="SAM" id="Coils"/>
    </source>
</evidence>
<keyword evidence="4" id="KW-0067">ATP-binding</keyword>
<dbReference type="PROSITE" id="PS51459">
    <property type="entry name" value="FIDO"/>
    <property type="match status" value="1"/>
</dbReference>
<dbReference type="InterPro" id="IPR003812">
    <property type="entry name" value="Fido"/>
</dbReference>
<evidence type="ECO:0000256" key="6">
    <source>
        <dbReference type="ARBA" id="ARBA00047939"/>
    </source>
</evidence>
<feature type="region of interest" description="Disordered" evidence="9">
    <location>
        <begin position="1"/>
        <end position="25"/>
    </location>
</feature>
<comment type="catalytic activity">
    <reaction evidence="6">
        <text>L-threonyl-[protein] + ATP = 3-O-(5'-adenylyl)-L-threonyl-[protein] + diphosphate</text>
        <dbReference type="Rhea" id="RHEA:54292"/>
        <dbReference type="Rhea" id="RHEA-COMP:11060"/>
        <dbReference type="Rhea" id="RHEA-COMP:13847"/>
        <dbReference type="ChEBI" id="CHEBI:30013"/>
        <dbReference type="ChEBI" id="CHEBI:30616"/>
        <dbReference type="ChEBI" id="CHEBI:33019"/>
        <dbReference type="ChEBI" id="CHEBI:138113"/>
        <dbReference type="EC" id="2.7.7.108"/>
    </reaction>
</comment>
<proteinExistence type="predicted"/>
<keyword evidence="1" id="KW-0808">Transferase</keyword>
<evidence type="ECO:0000256" key="3">
    <source>
        <dbReference type="ARBA" id="ARBA00022741"/>
    </source>
</evidence>
<keyword evidence="2" id="KW-0548">Nucleotidyltransferase</keyword>
<evidence type="ECO:0000259" key="10">
    <source>
        <dbReference type="PROSITE" id="PS51459"/>
    </source>
</evidence>
<keyword evidence="12" id="KW-1185">Reference proteome</keyword>
<keyword evidence="11" id="KW-0614">Plasmid</keyword>
<comment type="catalytic activity">
    <reaction evidence="7">
        <text>L-tyrosyl-[protein] + ATP = O-(5'-adenylyl)-L-tyrosyl-[protein] + diphosphate</text>
        <dbReference type="Rhea" id="RHEA:54288"/>
        <dbReference type="Rhea" id="RHEA-COMP:10136"/>
        <dbReference type="Rhea" id="RHEA-COMP:13846"/>
        <dbReference type="ChEBI" id="CHEBI:30616"/>
        <dbReference type="ChEBI" id="CHEBI:33019"/>
        <dbReference type="ChEBI" id="CHEBI:46858"/>
        <dbReference type="ChEBI" id="CHEBI:83624"/>
        <dbReference type="EC" id="2.7.7.108"/>
    </reaction>
</comment>
<evidence type="ECO:0000256" key="2">
    <source>
        <dbReference type="ARBA" id="ARBA00022695"/>
    </source>
</evidence>
<reference evidence="11 12" key="1">
    <citation type="submission" date="2017-02" db="EMBL/GenBank/DDBJ databases">
        <authorList>
            <person name="Jeong S."/>
        </authorList>
    </citation>
    <scope>NUCLEOTIDE SEQUENCE [LARGE SCALE GENOMIC DNA]</scope>
    <source>
        <strain evidence="11 12">RMAR6-6</strain>
        <plasmid evidence="11 12">unnamed2</plasmid>
    </source>
</reference>
<evidence type="ECO:0000256" key="5">
    <source>
        <dbReference type="ARBA" id="ARBA00034531"/>
    </source>
</evidence>
<keyword evidence="8" id="KW-0175">Coiled coil</keyword>
<keyword evidence="3" id="KW-0547">Nucleotide-binding</keyword>
<organism evidence="11 12">
    <name type="scientific">Roseibium algicola</name>
    <dbReference type="NCBI Taxonomy" id="2857014"/>
    <lineage>
        <taxon>Bacteria</taxon>
        <taxon>Pseudomonadati</taxon>
        <taxon>Pseudomonadota</taxon>
        <taxon>Alphaproteobacteria</taxon>
        <taxon>Hyphomicrobiales</taxon>
        <taxon>Stappiaceae</taxon>
        <taxon>Roseibium</taxon>
    </lineage>
</organism>
<dbReference type="Gene3D" id="1.10.3290.10">
    <property type="entry name" value="Fido-like domain"/>
    <property type="match status" value="1"/>
</dbReference>
<dbReference type="PANTHER" id="PTHR39560:SF1">
    <property type="entry name" value="PROTEIN ADENYLYLTRANSFERASE FIC-RELATED"/>
    <property type="match status" value="1"/>
</dbReference>
<dbReference type="Pfam" id="PF17841">
    <property type="entry name" value="Bep_C_terminal"/>
    <property type="match status" value="1"/>
</dbReference>
<evidence type="ECO:0000313" key="12">
    <source>
        <dbReference type="Proteomes" id="UP000188174"/>
    </source>
</evidence>
<dbReference type="SUPFAM" id="SSF140931">
    <property type="entry name" value="Fic-like"/>
    <property type="match status" value="1"/>
</dbReference>